<organism evidence="12 13">
    <name type="scientific">Ditylenchus dipsaci</name>
    <dbReference type="NCBI Taxonomy" id="166011"/>
    <lineage>
        <taxon>Eukaryota</taxon>
        <taxon>Metazoa</taxon>
        <taxon>Ecdysozoa</taxon>
        <taxon>Nematoda</taxon>
        <taxon>Chromadorea</taxon>
        <taxon>Rhabditida</taxon>
        <taxon>Tylenchina</taxon>
        <taxon>Tylenchomorpha</taxon>
        <taxon>Sphaerularioidea</taxon>
        <taxon>Anguinidae</taxon>
        <taxon>Anguininae</taxon>
        <taxon>Ditylenchus</taxon>
    </lineage>
</organism>
<comment type="subcellular location">
    <subcellularLocation>
        <location evidence="1">Nucleus</location>
    </subcellularLocation>
</comment>
<dbReference type="Gene3D" id="3.30.70.330">
    <property type="match status" value="2"/>
</dbReference>
<accession>A0A915EL23</accession>
<evidence type="ECO:0000313" key="12">
    <source>
        <dbReference type="Proteomes" id="UP000887574"/>
    </source>
</evidence>
<dbReference type="GO" id="GO:0005681">
    <property type="term" value="C:spliceosomal complex"/>
    <property type="evidence" value="ECO:0007669"/>
    <property type="project" value="UniProtKB-KW"/>
</dbReference>
<evidence type="ECO:0000256" key="1">
    <source>
        <dbReference type="ARBA" id="ARBA00004123"/>
    </source>
</evidence>
<keyword evidence="12" id="KW-1185">Reference proteome</keyword>
<dbReference type="GO" id="GO:0030532">
    <property type="term" value="C:small nuclear ribonucleoprotein complex"/>
    <property type="evidence" value="ECO:0007669"/>
    <property type="project" value="UniProtKB-ARBA"/>
</dbReference>
<dbReference type="AlphaFoldDB" id="A0A915EL23"/>
<evidence type="ECO:0000256" key="6">
    <source>
        <dbReference type="ARBA" id="ARBA00022884"/>
    </source>
</evidence>
<dbReference type="SMART" id="SM00360">
    <property type="entry name" value="RRM"/>
    <property type="match status" value="2"/>
</dbReference>
<evidence type="ECO:0000256" key="9">
    <source>
        <dbReference type="ARBA" id="ARBA00023274"/>
    </source>
</evidence>
<evidence type="ECO:0000313" key="13">
    <source>
        <dbReference type="WBParaSite" id="jg7438"/>
    </source>
</evidence>
<keyword evidence="4" id="KW-0747">Spliceosome</keyword>
<dbReference type="FunFam" id="3.30.70.330:FF:000029">
    <property type="entry name" value="U2 small nuclear ribonucleoprotein B"/>
    <property type="match status" value="1"/>
</dbReference>
<keyword evidence="5" id="KW-0677">Repeat</keyword>
<dbReference type="WBParaSite" id="jg7438">
    <property type="protein sequence ID" value="jg7438"/>
    <property type="gene ID" value="jg7438"/>
</dbReference>
<dbReference type="CDD" id="cd12246">
    <property type="entry name" value="RRM1_U1A_like"/>
    <property type="match status" value="1"/>
</dbReference>
<evidence type="ECO:0000256" key="4">
    <source>
        <dbReference type="ARBA" id="ARBA00022728"/>
    </source>
</evidence>
<keyword evidence="7" id="KW-0508">mRNA splicing</keyword>
<feature type="domain" description="RRM" evidence="11">
    <location>
        <begin position="147"/>
        <end position="221"/>
    </location>
</feature>
<dbReference type="InterPro" id="IPR000504">
    <property type="entry name" value="RRM_dom"/>
</dbReference>
<dbReference type="InterPro" id="IPR035979">
    <property type="entry name" value="RBD_domain_sf"/>
</dbReference>
<proteinExistence type="inferred from homology"/>
<dbReference type="GO" id="GO:0006397">
    <property type="term" value="P:mRNA processing"/>
    <property type="evidence" value="ECO:0007669"/>
    <property type="project" value="UniProtKB-KW"/>
</dbReference>
<keyword evidence="3" id="KW-0507">mRNA processing</keyword>
<evidence type="ECO:0000256" key="3">
    <source>
        <dbReference type="ARBA" id="ARBA00022664"/>
    </source>
</evidence>
<dbReference type="GO" id="GO:0008380">
    <property type="term" value="P:RNA splicing"/>
    <property type="evidence" value="ECO:0007669"/>
    <property type="project" value="UniProtKB-KW"/>
</dbReference>
<reference evidence="13" key="1">
    <citation type="submission" date="2022-11" db="UniProtKB">
        <authorList>
            <consortium name="WormBaseParasite"/>
        </authorList>
    </citation>
    <scope>IDENTIFICATION</scope>
</reference>
<keyword evidence="8" id="KW-0539">Nucleus</keyword>
<sequence>MDVIKPNNTLYISNLSDKVKKDELKEALYVLFSQFGQILQILAFKSAKMRGQAHVIFKLVNSSSSAMASMQGALFYGKPMRIQYAKDDSKVIAEAKGVMRLSKVVGSKDKVKPESKKPMGMPEAVAQAMTSSLTVAKQEVDKELPNKILFVSKLPDDADLEVLNSVFQPFAGFKEVRLVPNRTDIAFVEFGSEADSAAVRKALNNFQIKPAHRITVAYAMK</sequence>
<feature type="domain" description="RRM" evidence="11">
    <location>
        <begin position="8"/>
        <end position="87"/>
    </location>
</feature>
<comment type="similarity">
    <text evidence="2">Belongs to the RRM U1 A/B'' family.</text>
</comment>
<dbReference type="PROSITE" id="PS50102">
    <property type="entry name" value="RRM"/>
    <property type="match status" value="2"/>
</dbReference>
<dbReference type="GO" id="GO:0003723">
    <property type="term" value="F:RNA binding"/>
    <property type="evidence" value="ECO:0007669"/>
    <property type="project" value="UniProtKB-UniRule"/>
</dbReference>
<dbReference type="PANTHER" id="PTHR10501">
    <property type="entry name" value="U1 SMALL NUCLEAR RIBONUCLEOPROTEIN A/U2 SMALL NUCLEAR RIBONUCLEOPROTEIN B"/>
    <property type="match status" value="1"/>
</dbReference>
<dbReference type="InterPro" id="IPR012677">
    <property type="entry name" value="Nucleotide-bd_a/b_plait_sf"/>
</dbReference>
<evidence type="ECO:0000259" key="11">
    <source>
        <dbReference type="PROSITE" id="PS50102"/>
    </source>
</evidence>
<keyword evidence="9" id="KW-0687">Ribonucleoprotein</keyword>
<name>A0A915EL23_9BILA</name>
<dbReference type="Pfam" id="PF00076">
    <property type="entry name" value="RRM_1"/>
    <property type="match status" value="2"/>
</dbReference>
<evidence type="ECO:0000256" key="8">
    <source>
        <dbReference type="ARBA" id="ARBA00023242"/>
    </source>
</evidence>
<protein>
    <submittedName>
        <fullName evidence="13">RRM domain-containing protein</fullName>
    </submittedName>
</protein>
<dbReference type="SUPFAM" id="SSF54928">
    <property type="entry name" value="RNA-binding domain, RBD"/>
    <property type="match status" value="1"/>
</dbReference>
<evidence type="ECO:0000256" key="10">
    <source>
        <dbReference type="PROSITE-ProRule" id="PRU00176"/>
    </source>
</evidence>
<evidence type="ECO:0000256" key="2">
    <source>
        <dbReference type="ARBA" id="ARBA00007243"/>
    </source>
</evidence>
<dbReference type="FunFam" id="3.30.70.330:FF:000039">
    <property type="entry name" value="U1 small nuclear ribonucleoprotein A"/>
    <property type="match status" value="1"/>
</dbReference>
<evidence type="ECO:0000256" key="5">
    <source>
        <dbReference type="ARBA" id="ARBA00022737"/>
    </source>
</evidence>
<dbReference type="Proteomes" id="UP000887574">
    <property type="component" value="Unplaced"/>
</dbReference>
<evidence type="ECO:0000256" key="7">
    <source>
        <dbReference type="ARBA" id="ARBA00023187"/>
    </source>
</evidence>
<keyword evidence="6 10" id="KW-0694">RNA-binding</keyword>